<dbReference type="OrthoDB" id="3025960at2759"/>
<gene>
    <name evidence="2" type="ORF">EST38_g13701</name>
</gene>
<dbReference type="AlphaFoldDB" id="A0A4Q2D1J6"/>
<accession>A0A4Q2D1J6</accession>
<proteinExistence type="predicted"/>
<dbReference type="EMBL" id="SDEE01001382">
    <property type="protein sequence ID" value="RXW12151.1"/>
    <property type="molecule type" value="Genomic_DNA"/>
</dbReference>
<protein>
    <submittedName>
        <fullName evidence="2">Uncharacterized protein</fullName>
    </submittedName>
</protein>
<feature type="region of interest" description="Disordered" evidence="1">
    <location>
        <begin position="275"/>
        <end position="345"/>
    </location>
</feature>
<dbReference type="STRING" id="2316362.A0A4Q2D1J6"/>
<comment type="caution">
    <text evidence="2">The sequence shown here is derived from an EMBL/GenBank/DDBJ whole genome shotgun (WGS) entry which is preliminary data.</text>
</comment>
<sequence>MQELAATHHRKLSYIKHLVLKDSTYRKTRAPNLQNAKFHRKAKEMNDGLPEGRRYTRDEIQEALDEDEDLQNLDSEQEAELIEELLAHRNSKKRGARANNKAAASDATAVGTAIHQEILNLYERTGARALLFITRGHINDTIVPMWASSGDTQAFIHDVLGMTAVEFGQKLELWSCTVGAKRQKTTVQKLQSECSTMIFEGLQNITGQRTISMSYSNYDTLVRLRYKVELRGWPAGVKFATPSSIGALGDITALHEGLKKGECCWVRLVTREVQQVEATKKPRKERKERSDKGVKRGPRKRKPTESEDSGAGEAADEGTGRPHKRSKKASGGVISQEFVEDEDDD</sequence>
<organism evidence="2 3">
    <name type="scientific">Candolleomyces aberdarensis</name>
    <dbReference type="NCBI Taxonomy" id="2316362"/>
    <lineage>
        <taxon>Eukaryota</taxon>
        <taxon>Fungi</taxon>
        <taxon>Dikarya</taxon>
        <taxon>Basidiomycota</taxon>
        <taxon>Agaricomycotina</taxon>
        <taxon>Agaricomycetes</taxon>
        <taxon>Agaricomycetidae</taxon>
        <taxon>Agaricales</taxon>
        <taxon>Agaricineae</taxon>
        <taxon>Psathyrellaceae</taxon>
        <taxon>Candolleomyces</taxon>
    </lineage>
</organism>
<evidence type="ECO:0000313" key="2">
    <source>
        <dbReference type="EMBL" id="RXW12151.1"/>
    </source>
</evidence>
<evidence type="ECO:0000256" key="1">
    <source>
        <dbReference type="SAM" id="MobiDB-lite"/>
    </source>
</evidence>
<dbReference type="Proteomes" id="UP000290288">
    <property type="component" value="Unassembled WGS sequence"/>
</dbReference>
<feature type="compositionally biased region" description="Basic and acidic residues" evidence="1">
    <location>
        <begin position="285"/>
        <end position="294"/>
    </location>
</feature>
<evidence type="ECO:0000313" key="3">
    <source>
        <dbReference type="Proteomes" id="UP000290288"/>
    </source>
</evidence>
<keyword evidence="3" id="KW-1185">Reference proteome</keyword>
<reference evidence="2 3" key="1">
    <citation type="submission" date="2019-01" db="EMBL/GenBank/DDBJ databases">
        <title>Draft genome sequence of Psathyrella aberdarensis IHI B618.</title>
        <authorList>
            <person name="Buettner E."/>
            <person name="Kellner H."/>
        </authorList>
    </citation>
    <scope>NUCLEOTIDE SEQUENCE [LARGE SCALE GENOMIC DNA]</scope>
    <source>
        <strain evidence="2 3">IHI B618</strain>
    </source>
</reference>
<name>A0A4Q2D1J6_9AGAR</name>
<feature type="compositionally biased region" description="Acidic residues" evidence="1">
    <location>
        <begin position="306"/>
        <end position="316"/>
    </location>
</feature>